<feature type="transmembrane region" description="Helical" evidence="1">
    <location>
        <begin position="166"/>
        <end position="187"/>
    </location>
</feature>
<feature type="transmembrane region" description="Helical" evidence="1">
    <location>
        <begin position="93"/>
        <end position="112"/>
    </location>
</feature>
<evidence type="ECO:0008006" key="4">
    <source>
        <dbReference type="Google" id="ProtNLM"/>
    </source>
</evidence>
<feature type="transmembrane region" description="Helical" evidence="1">
    <location>
        <begin position="434"/>
        <end position="456"/>
    </location>
</feature>
<feature type="transmembrane region" description="Helical" evidence="1">
    <location>
        <begin position="401"/>
        <end position="422"/>
    </location>
</feature>
<keyword evidence="1" id="KW-1133">Transmembrane helix</keyword>
<feature type="transmembrane region" description="Helical" evidence="1">
    <location>
        <begin position="194"/>
        <end position="212"/>
    </location>
</feature>
<evidence type="ECO:0000313" key="2">
    <source>
        <dbReference type="EMBL" id="MFC6646398.1"/>
    </source>
</evidence>
<comment type="caution">
    <text evidence="2">The sequence shown here is derived from an EMBL/GenBank/DDBJ whole genome shotgun (WGS) entry which is preliminary data.</text>
</comment>
<evidence type="ECO:0000313" key="3">
    <source>
        <dbReference type="Proteomes" id="UP001596391"/>
    </source>
</evidence>
<gene>
    <name evidence="2" type="ORF">ACFQBQ_12545</name>
</gene>
<proteinExistence type="predicted"/>
<dbReference type="RefSeq" id="WP_263370070.1">
    <property type="nucleotide sequence ID" value="NZ_JAGSYD010000001.1"/>
</dbReference>
<name>A0ABW1ZBL5_9BACT</name>
<feature type="transmembrane region" description="Helical" evidence="1">
    <location>
        <begin position="218"/>
        <end position="235"/>
    </location>
</feature>
<dbReference type="EMBL" id="JBHSWI010000001">
    <property type="protein sequence ID" value="MFC6646398.1"/>
    <property type="molecule type" value="Genomic_DNA"/>
</dbReference>
<accession>A0ABW1ZBL5</accession>
<feature type="transmembrane region" description="Helical" evidence="1">
    <location>
        <begin position="133"/>
        <end position="154"/>
    </location>
</feature>
<keyword evidence="1" id="KW-0472">Membrane</keyword>
<protein>
    <recommendedName>
        <fullName evidence="4">Oligosaccharide repeat unit polymerase</fullName>
    </recommendedName>
</protein>
<dbReference type="Proteomes" id="UP001596391">
    <property type="component" value="Unassembled WGS sequence"/>
</dbReference>
<keyword evidence="1" id="KW-0812">Transmembrane</keyword>
<keyword evidence="3" id="KW-1185">Reference proteome</keyword>
<feature type="transmembrane region" description="Helical" evidence="1">
    <location>
        <begin position="62"/>
        <end position="81"/>
    </location>
</feature>
<sequence>MRLSFFERIPVSWALTWAIVTAAVQIFLHTGLTFIILNFGCTMMWVLAMNVAGGLTRPSGSYIFWYGTLTVLIPVTLKAAVGEAPDTGGWVPTLTIAVYTVSMAAILLASVMSRRVTAGTRSLADRLQASRPFDFHMSALGCLMLSAIVFALTSVLPQSNGSFALILRRLDVFAVLAVLFGTVYAVQSSGGKKTYCWISLVAGTYVFVQGVFNFSKEGIITPFACWLVALAYTRFRLKIQHFVAVALIAFGISHYLIPVAQIGRGIPTDSFMQRVALTGMILANIDEYRSIQNENEAQGLMLERSYFRTSVGAFAERLIIWPADDTLISFSSHGNYIGYGYLWYLFYSWFPHVLLPNKEALMPQDAGGNYYARQIGMIVEDDTSTGISFGPAAEAFHFDGWRALIVMLPLLWALHFIVIDLIAGDIRRAPWGLFYFMVFSHMAAESAVSGLVGFIAYNNFGVIIGMFAGTFVAPLLGQLVYRDHGRRTATPLSGATFVH</sequence>
<feature type="transmembrane region" description="Helical" evidence="1">
    <location>
        <begin position="34"/>
        <end position="55"/>
    </location>
</feature>
<feature type="transmembrane region" description="Helical" evidence="1">
    <location>
        <begin position="462"/>
        <end position="481"/>
    </location>
</feature>
<evidence type="ECO:0000256" key="1">
    <source>
        <dbReference type="SAM" id="Phobius"/>
    </source>
</evidence>
<feature type="transmembrane region" description="Helical" evidence="1">
    <location>
        <begin position="242"/>
        <end position="262"/>
    </location>
</feature>
<reference evidence="3" key="1">
    <citation type="journal article" date="2019" name="Int. J. Syst. Evol. Microbiol.">
        <title>The Global Catalogue of Microorganisms (GCM) 10K type strain sequencing project: providing services to taxonomists for standard genome sequencing and annotation.</title>
        <authorList>
            <consortium name="The Broad Institute Genomics Platform"/>
            <consortium name="The Broad Institute Genome Sequencing Center for Infectious Disease"/>
            <person name="Wu L."/>
            <person name="Ma J."/>
        </authorList>
    </citation>
    <scope>NUCLEOTIDE SEQUENCE [LARGE SCALE GENOMIC DNA]</scope>
    <source>
        <strain evidence="3">CGMCC 1.16026</strain>
    </source>
</reference>
<feature type="transmembrane region" description="Helical" evidence="1">
    <location>
        <begin position="12"/>
        <end position="28"/>
    </location>
</feature>
<organism evidence="2 3">
    <name type="scientific">Granulicella cerasi</name>
    <dbReference type="NCBI Taxonomy" id="741063"/>
    <lineage>
        <taxon>Bacteria</taxon>
        <taxon>Pseudomonadati</taxon>
        <taxon>Acidobacteriota</taxon>
        <taxon>Terriglobia</taxon>
        <taxon>Terriglobales</taxon>
        <taxon>Acidobacteriaceae</taxon>
        <taxon>Granulicella</taxon>
    </lineage>
</organism>